<evidence type="ECO:0000313" key="1">
    <source>
        <dbReference type="EMBL" id="TDV24406.1"/>
    </source>
</evidence>
<organism evidence="1 2">
    <name type="scientific">Mycoplasmopsis mustelae</name>
    <dbReference type="NCBI Taxonomy" id="171289"/>
    <lineage>
        <taxon>Bacteria</taxon>
        <taxon>Bacillati</taxon>
        <taxon>Mycoplasmatota</taxon>
        <taxon>Mycoplasmoidales</taxon>
        <taxon>Metamycoplasmataceae</taxon>
        <taxon>Mycoplasmopsis</taxon>
    </lineage>
</organism>
<dbReference type="EMBL" id="SOCN01000001">
    <property type="protein sequence ID" value="TDV24406.1"/>
    <property type="molecule type" value="Genomic_DNA"/>
</dbReference>
<evidence type="ECO:0000313" key="2">
    <source>
        <dbReference type="Proteomes" id="UP000295757"/>
    </source>
</evidence>
<dbReference type="OrthoDB" id="3199559at2"/>
<comment type="caution">
    <text evidence="1">The sequence shown here is derived from an EMBL/GenBank/DDBJ whole genome shotgun (WGS) entry which is preliminary data.</text>
</comment>
<evidence type="ECO:0008006" key="3">
    <source>
        <dbReference type="Google" id="ProtNLM"/>
    </source>
</evidence>
<protein>
    <recommendedName>
        <fullName evidence="3">DUF3800 domain-containing protein</fullName>
    </recommendedName>
</protein>
<accession>A0A4R7UEA6</accession>
<sequence>MKTYTFYSDESGVLDTKNTFFIFSILVIKSKNQSKIIKSKFKKLEKQLKKELNINDKDELKGYRILNDKKKQIINLLDDIDKICILISIDKISEKIKNDKKSRRRYLDFIYKFACKKYLEREISSGRLSKNDTVNLHFFIDNQNKSTNGIYDLKESISNELFYGTFKLEYDWYIQPLFTKKGNVNIIYCDSKQYEFIRLADILANYYFRYFKSKNINNIPKIKNLFFFSHP</sequence>
<name>A0A4R7UEA6_9BACT</name>
<dbReference type="InterPro" id="IPR024524">
    <property type="entry name" value="DUF3800"/>
</dbReference>
<dbReference type="RefSeq" id="WP_134110667.1">
    <property type="nucleotide sequence ID" value="NZ_SOCN01000001.1"/>
</dbReference>
<dbReference type="Pfam" id="PF12686">
    <property type="entry name" value="DUF3800"/>
    <property type="match status" value="1"/>
</dbReference>
<dbReference type="AlphaFoldDB" id="A0A4R7UEA6"/>
<gene>
    <name evidence="1" type="ORF">BCF59_0371</name>
</gene>
<keyword evidence="2" id="KW-1185">Reference proteome</keyword>
<proteinExistence type="predicted"/>
<dbReference type="Proteomes" id="UP000295757">
    <property type="component" value="Unassembled WGS sequence"/>
</dbReference>
<reference evidence="1 2" key="1">
    <citation type="submission" date="2019-03" db="EMBL/GenBank/DDBJ databases">
        <title>Genomic Encyclopedia of Archaeal and Bacterial Type Strains, Phase II (KMG-II): from individual species to whole genera.</title>
        <authorList>
            <person name="Goeker M."/>
        </authorList>
    </citation>
    <scope>NUCLEOTIDE SEQUENCE [LARGE SCALE GENOMIC DNA]</scope>
    <source>
        <strain evidence="1 2">ATCC 35214</strain>
    </source>
</reference>